<reference evidence="4" key="1">
    <citation type="submission" date="2015-09" db="EMBL/GenBank/DDBJ databases">
        <authorList>
            <person name="Rodrigo-Torres Lidia"/>
            <person name="Arahal R.David."/>
        </authorList>
    </citation>
    <scope>NUCLEOTIDE SEQUENCE [LARGE SCALE GENOMIC DNA]</scope>
    <source>
        <strain evidence="4">CECT 5114</strain>
    </source>
</reference>
<dbReference type="PANTHER" id="PTHR30329:SF21">
    <property type="entry name" value="LIPOPROTEIN YIAD-RELATED"/>
    <property type="match status" value="1"/>
</dbReference>
<dbReference type="PANTHER" id="PTHR30329">
    <property type="entry name" value="STATOR ELEMENT OF FLAGELLAR MOTOR COMPLEX"/>
    <property type="match status" value="1"/>
</dbReference>
<gene>
    <name evidence="3" type="ORF">TA5114_00775</name>
</gene>
<dbReference type="InterPro" id="IPR050330">
    <property type="entry name" value="Bact_OuterMem_StrucFunc"/>
</dbReference>
<dbReference type="CDD" id="cd07185">
    <property type="entry name" value="OmpA_C-like"/>
    <property type="match status" value="1"/>
</dbReference>
<feature type="domain" description="OmpA-like" evidence="2">
    <location>
        <begin position="57"/>
        <end position="175"/>
    </location>
</feature>
<keyword evidence="1" id="KW-0472">Membrane</keyword>
<dbReference type="Gene3D" id="3.30.1330.60">
    <property type="entry name" value="OmpA-like domain"/>
    <property type="match status" value="1"/>
</dbReference>
<dbReference type="RefSeq" id="WP_058316726.1">
    <property type="nucleotide sequence ID" value="NZ_CYTO01000024.1"/>
</dbReference>
<evidence type="ECO:0000256" key="1">
    <source>
        <dbReference type="PROSITE-ProRule" id="PRU00473"/>
    </source>
</evidence>
<dbReference type="Proteomes" id="UP000051184">
    <property type="component" value="Unassembled WGS sequence"/>
</dbReference>
<evidence type="ECO:0000313" key="3">
    <source>
        <dbReference type="EMBL" id="CUK24986.1"/>
    </source>
</evidence>
<evidence type="ECO:0000259" key="2">
    <source>
        <dbReference type="PROSITE" id="PS51123"/>
    </source>
</evidence>
<dbReference type="EMBL" id="CYUE01000006">
    <property type="protein sequence ID" value="CUK24986.1"/>
    <property type="molecule type" value="Genomic_DNA"/>
</dbReference>
<dbReference type="InterPro" id="IPR006665">
    <property type="entry name" value="OmpA-like"/>
</dbReference>
<name>A0A0P1IT18_9RHOB</name>
<dbReference type="InterPro" id="IPR036737">
    <property type="entry name" value="OmpA-like_sf"/>
</dbReference>
<protein>
    <submittedName>
        <fullName evidence="3">Putative outer membrane lipoprotein</fullName>
    </submittedName>
</protein>
<sequence length="181" mass="19697">MLLRVLAIFVWVVGSSNGLLALTASECREILTTYNVTLDECAPTLSSNTLRTTFPTDYPTGTLAENHVFFPGGGEQLDASARAQLAALARILKGQVMGRSCLHLIGHSDSSGGTNANQTIALRRANNVMQELLRLNVARARIEQVSSMGETRPLAALSDLSKWQRRVEIRARTCPQKSSSR</sequence>
<organism evidence="3 4">
    <name type="scientific">Cognatishimia activa</name>
    <dbReference type="NCBI Taxonomy" id="1715691"/>
    <lineage>
        <taxon>Bacteria</taxon>
        <taxon>Pseudomonadati</taxon>
        <taxon>Pseudomonadota</taxon>
        <taxon>Alphaproteobacteria</taxon>
        <taxon>Rhodobacterales</taxon>
        <taxon>Paracoccaceae</taxon>
        <taxon>Cognatishimia</taxon>
    </lineage>
</organism>
<dbReference type="Pfam" id="PF00691">
    <property type="entry name" value="OmpA"/>
    <property type="match status" value="1"/>
</dbReference>
<dbReference type="PROSITE" id="PS51123">
    <property type="entry name" value="OMPA_2"/>
    <property type="match status" value="1"/>
</dbReference>
<dbReference type="AlphaFoldDB" id="A0A0P1IT18"/>
<dbReference type="STRING" id="1715691.TA5113_02423"/>
<proteinExistence type="predicted"/>
<dbReference type="GO" id="GO:0016020">
    <property type="term" value="C:membrane"/>
    <property type="evidence" value="ECO:0007669"/>
    <property type="project" value="UniProtKB-UniRule"/>
</dbReference>
<accession>A0A0P1IT18</accession>
<keyword evidence="3" id="KW-0449">Lipoprotein</keyword>
<keyword evidence="4" id="KW-1185">Reference proteome</keyword>
<evidence type="ECO:0000313" key="4">
    <source>
        <dbReference type="Proteomes" id="UP000051184"/>
    </source>
</evidence>
<dbReference type="SUPFAM" id="SSF103088">
    <property type="entry name" value="OmpA-like"/>
    <property type="match status" value="1"/>
</dbReference>